<proteinExistence type="predicted"/>
<reference evidence="5" key="1">
    <citation type="submission" date="2023-06" db="EMBL/GenBank/DDBJ databases">
        <title>Reference genome for the Northern bat (Eptesicus nilssonii), a most northern bat species.</title>
        <authorList>
            <person name="Laine V.N."/>
            <person name="Pulliainen A.T."/>
            <person name="Lilley T.M."/>
        </authorList>
    </citation>
    <scope>NUCLEOTIDE SEQUENCE</scope>
    <source>
        <strain evidence="5">BLF_Eptnil</strain>
        <tissue evidence="5">Kidney</tissue>
    </source>
</reference>
<evidence type="ECO:0000256" key="1">
    <source>
        <dbReference type="ARBA" id="ARBA00023054"/>
    </source>
</evidence>
<dbReference type="InterPro" id="IPR051147">
    <property type="entry name" value="CFAP_domain-containing"/>
</dbReference>
<organism evidence="5 6">
    <name type="scientific">Cnephaeus nilssonii</name>
    <name type="common">Northern bat</name>
    <name type="synonym">Eptesicus nilssonii</name>
    <dbReference type="NCBI Taxonomy" id="3371016"/>
    <lineage>
        <taxon>Eukaryota</taxon>
        <taxon>Metazoa</taxon>
        <taxon>Chordata</taxon>
        <taxon>Craniata</taxon>
        <taxon>Vertebrata</taxon>
        <taxon>Euteleostomi</taxon>
        <taxon>Mammalia</taxon>
        <taxon>Eutheria</taxon>
        <taxon>Laurasiatheria</taxon>
        <taxon>Chiroptera</taxon>
        <taxon>Yangochiroptera</taxon>
        <taxon>Vespertilionidae</taxon>
        <taxon>Cnephaeus</taxon>
    </lineage>
</organism>
<keyword evidence="2" id="KW-0969">Cilium</keyword>
<dbReference type="EMBL" id="JAULJE010000023">
    <property type="protein sequence ID" value="KAK1328665.1"/>
    <property type="molecule type" value="Genomic_DNA"/>
</dbReference>
<dbReference type="PANTHER" id="PTHR21683">
    <property type="entry name" value="COILED-COIL DOMAIN-CONTAINING PROTEIN 42 LIKE-2-LIKE-RELATED"/>
    <property type="match status" value="1"/>
</dbReference>
<evidence type="ECO:0000256" key="3">
    <source>
        <dbReference type="SAM" id="Coils"/>
    </source>
</evidence>
<keyword evidence="1 3" id="KW-0175">Coiled coil</keyword>
<comment type="caution">
    <text evidence="5">The sequence shown here is derived from an EMBL/GenBank/DDBJ whole genome shotgun (WGS) entry which is preliminary data.</text>
</comment>
<feature type="coiled-coil region" evidence="3">
    <location>
        <begin position="174"/>
        <end position="205"/>
    </location>
</feature>
<dbReference type="Proteomes" id="UP001177744">
    <property type="component" value="Unassembled WGS sequence"/>
</dbReference>
<dbReference type="Pfam" id="PF13863">
    <property type="entry name" value="DUF4200"/>
    <property type="match status" value="1"/>
</dbReference>
<gene>
    <name evidence="5" type="ORF">QTO34_012239</name>
</gene>
<keyword evidence="6" id="KW-1185">Reference proteome</keyword>
<feature type="domain" description="DUF4200" evidence="4">
    <location>
        <begin position="35"/>
        <end position="151"/>
    </location>
</feature>
<keyword evidence="2" id="KW-0966">Cell projection</keyword>
<sequence>MAVSREKYFRLALQDKLPMKIPEQNPSHSLPVLCLLQKRQELVDVDQGLRAQKEVFQTRMAVLMQRREQLEQKQQELKGSFLRFDKFLQDAEARRSRGMRRAAEERHRAGRQEAEAQRLRAQLEGLQRERARLQRRLERLGPCARLLEQVLGQLPEFQEVPELVARFDALADTLAALRLRERRRRAELEEARARLQRLRDTWQDELLRRGQQRAQLLERLEAARERTLHWHFRARDASRYLTPRLPSSPRERSRDSKWVQIQNTAAEKTLLLGRVRMAALNLFQLVCQHQRQPPALDMEDTEGQLEQVRPLLSPPAPPPHTHTHTHHHHLRHITSPEAPPLWVKLGPL</sequence>
<dbReference type="AlphaFoldDB" id="A0AA40LDG4"/>
<protein>
    <recommendedName>
        <fullName evidence="4">DUF4200 domain-containing protein</fullName>
    </recommendedName>
</protein>
<accession>A0AA40LDG4</accession>
<evidence type="ECO:0000313" key="5">
    <source>
        <dbReference type="EMBL" id="KAK1328665.1"/>
    </source>
</evidence>
<dbReference type="InterPro" id="IPR025252">
    <property type="entry name" value="DUF4200"/>
</dbReference>
<feature type="coiled-coil region" evidence="3">
    <location>
        <begin position="53"/>
        <end position="136"/>
    </location>
</feature>
<evidence type="ECO:0000256" key="2">
    <source>
        <dbReference type="ARBA" id="ARBA00023069"/>
    </source>
</evidence>
<name>A0AA40LDG4_CNENI</name>
<evidence type="ECO:0000259" key="4">
    <source>
        <dbReference type="Pfam" id="PF13863"/>
    </source>
</evidence>
<dbReference type="GO" id="GO:0005856">
    <property type="term" value="C:cytoskeleton"/>
    <property type="evidence" value="ECO:0007669"/>
    <property type="project" value="UniProtKB-ARBA"/>
</dbReference>
<evidence type="ECO:0000313" key="6">
    <source>
        <dbReference type="Proteomes" id="UP001177744"/>
    </source>
</evidence>
<dbReference type="PANTHER" id="PTHR21683:SF9">
    <property type="entry name" value="CILIA- AND FLAGELLA-ASSOCIATED PROTEIN 73"/>
    <property type="match status" value="1"/>
</dbReference>